<sequence length="362" mass="40796">MPNKNLNLTFFCLLVCLSVFSQKKNELVWRTPEFVQGQTTTEATAKYGRLPDNLQAEVRPPVWYLGTNSAGLHIDFTTDADSIVVRYKVKGALNMPHMPSTGVSGVDLYMLDRKKGGWLWSAGNYSFKDTISYTFRSIGSDLDRLYQLYLPLYNTVEWMEIGVPEGRIFKEVQSNKKPIIIYGTSIAQGACASRPGLGWTNILARNLQSPVVNLAFSGNGRLEDPILELIAKADPSIIVLDCLPNLGVIPERSEAQLDSLVYHAFSYLRKHHPHTPIVLTEHSSGFNSSILNHELNARFEQTSRVGQQVFRRLKRDGFKNIYLLSNREIGLDINSTVDYVHPNDIGMMKIADAYTKLLRKLL</sequence>
<evidence type="ECO:0000313" key="4">
    <source>
        <dbReference type="Proteomes" id="UP000192980"/>
    </source>
</evidence>
<dbReference type="Gene3D" id="2.60.120.260">
    <property type="entry name" value="Galactose-binding domain-like"/>
    <property type="match status" value="1"/>
</dbReference>
<dbReference type="EMBL" id="FXAU01000003">
    <property type="protein sequence ID" value="SMG31313.1"/>
    <property type="molecule type" value="Genomic_DNA"/>
</dbReference>
<dbReference type="Gene3D" id="3.40.50.1110">
    <property type="entry name" value="SGNH hydrolase"/>
    <property type="match status" value="1"/>
</dbReference>
<feature type="domain" description="SGNH hydrolase-type esterase N-terminal" evidence="2">
    <location>
        <begin position="35"/>
        <end position="168"/>
    </location>
</feature>
<accession>A0A1X7JTE7</accession>
<evidence type="ECO:0000313" key="3">
    <source>
        <dbReference type="EMBL" id="SMG31313.1"/>
    </source>
</evidence>
<gene>
    <name evidence="3" type="ORF">SAMN05660862_2159</name>
</gene>
<dbReference type="AlphaFoldDB" id="A0A1X7JTE7"/>
<organism evidence="3 4">
    <name type="scientific">Sphingobacterium psychroaquaticum</name>
    <dbReference type="NCBI Taxonomy" id="561061"/>
    <lineage>
        <taxon>Bacteria</taxon>
        <taxon>Pseudomonadati</taxon>
        <taxon>Bacteroidota</taxon>
        <taxon>Sphingobacteriia</taxon>
        <taxon>Sphingobacteriales</taxon>
        <taxon>Sphingobacteriaceae</taxon>
        <taxon>Sphingobacterium</taxon>
    </lineage>
</organism>
<dbReference type="GO" id="GO:0016788">
    <property type="term" value="F:hydrolase activity, acting on ester bonds"/>
    <property type="evidence" value="ECO:0007669"/>
    <property type="project" value="UniProtKB-ARBA"/>
</dbReference>
<evidence type="ECO:0000259" key="2">
    <source>
        <dbReference type="Pfam" id="PF14607"/>
    </source>
</evidence>
<dbReference type="OrthoDB" id="5624617at2"/>
<dbReference type="Proteomes" id="UP000192980">
    <property type="component" value="Unassembled WGS sequence"/>
</dbReference>
<dbReference type="STRING" id="561061.SAMN05660862_2159"/>
<dbReference type="InterPro" id="IPR036514">
    <property type="entry name" value="SGNH_hydro_sf"/>
</dbReference>
<dbReference type="InterPro" id="IPR032740">
    <property type="entry name" value="GxDLY"/>
</dbReference>
<dbReference type="Pfam" id="PF14607">
    <property type="entry name" value="GxDLY"/>
    <property type="match status" value="1"/>
</dbReference>
<dbReference type="RefSeq" id="WP_085472884.1">
    <property type="nucleotide sequence ID" value="NZ_FXAU01000003.1"/>
</dbReference>
<dbReference type="InterPro" id="IPR013830">
    <property type="entry name" value="SGNH_hydro"/>
</dbReference>
<name>A0A1X7JTE7_9SPHI</name>
<dbReference type="Pfam" id="PF14606">
    <property type="entry name" value="Lipase_GDSL_3"/>
    <property type="match status" value="1"/>
</dbReference>
<dbReference type="SUPFAM" id="SSF52266">
    <property type="entry name" value="SGNH hydrolase"/>
    <property type="match status" value="1"/>
</dbReference>
<evidence type="ECO:0000259" key="1">
    <source>
        <dbReference type="Pfam" id="PF14606"/>
    </source>
</evidence>
<proteinExistence type="predicted"/>
<keyword evidence="4" id="KW-1185">Reference proteome</keyword>
<reference evidence="3 4" key="1">
    <citation type="submission" date="2017-04" db="EMBL/GenBank/DDBJ databases">
        <authorList>
            <person name="Afonso C.L."/>
            <person name="Miller P.J."/>
            <person name="Scott M.A."/>
            <person name="Spackman E."/>
            <person name="Goraichik I."/>
            <person name="Dimitrov K.M."/>
            <person name="Suarez D.L."/>
            <person name="Swayne D.E."/>
        </authorList>
    </citation>
    <scope>NUCLEOTIDE SEQUENCE [LARGE SCALE GENOMIC DNA]</scope>
    <source>
        <strain evidence="3 4">DSM 22418</strain>
    </source>
</reference>
<feature type="domain" description="SGNH hydrolase-type esterase" evidence="1">
    <location>
        <begin position="176"/>
        <end position="359"/>
    </location>
</feature>
<protein>
    <submittedName>
        <fullName evidence="3">Lysophospholipase L1</fullName>
    </submittedName>
</protein>